<keyword evidence="5" id="KW-0862">Zinc</keyword>
<dbReference type="InterPro" id="IPR018200">
    <property type="entry name" value="USP_CS"/>
</dbReference>
<keyword evidence="4 6" id="KW-0863">Zinc-finger</keyword>
<dbReference type="Proteomes" id="UP000014500">
    <property type="component" value="Unassembled WGS sequence"/>
</dbReference>
<dbReference type="InterPro" id="IPR038765">
    <property type="entry name" value="Papain-like_cys_pep_sf"/>
</dbReference>
<dbReference type="PROSITE" id="PS01360">
    <property type="entry name" value="ZF_MYND_1"/>
    <property type="match status" value="1"/>
</dbReference>
<dbReference type="EMBL" id="JH431854">
    <property type="status" value="NOT_ANNOTATED_CDS"/>
    <property type="molecule type" value="Genomic_DNA"/>
</dbReference>
<comment type="catalytic activity">
    <reaction evidence="1">
        <text>Thiol-dependent hydrolysis of ester, thioester, amide, peptide and isopeptide bonds formed by the C-terminal Gly of ubiquitin (a 76-residue protein attached to proteins as an intracellular targeting signal).</text>
        <dbReference type="EC" id="3.4.19.12"/>
    </reaction>
</comment>
<dbReference type="InterPro" id="IPR050185">
    <property type="entry name" value="Ub_carboxyl-term_hydrolase"/>
</dbReference>
<evidence type="ECO:0000313" key="10">
    <source>
        <dbReference type="Proteomes" id="UP000014500"/>
    </source>
</evidence>
<name>T1J592_STRMM</name>
<dbReference type="PROSITE" id="PS00973">
    <property type="entry name" value="USP_2"/>
    <property type="match status" value="1"/>
</dbReference>
<evidence type="ECO:0000256" key="6">
    <source>
        <dbReference type="PROSITE-ProRule" id="PRU00134"/>
    </source>
</evidence>
<evidence type="ECO:0000256" key="5">
    <source>
        <dbReference type="ARBA" id="ARBA00022833"/>
    </source>
</evidence>
<dbReference type="PROSITE" id="PS50865">
    <property type="entry name" value="ZF_MYND_2"/>
    <property type="match status" value="1"/>
</dbReference>
<dbReference type="PROSITE" id="PS50235">
    <property type="entry name" value="USP_3"/>
    <property type="match status" value="1"/>
</dbReference>
<evidence type="ECO:0000259" key="7">
    <source>
        <dbReference type="PROSITE" id="PS50235"/>
    </source>
</evidence>
<sequence length="686" mass="78145">MEINTENPLGTGGKLATSFATLMRTLWSGSHKSYSPSKLKNLISLKANQFTGFLQHDAQEFMAFLLDGLHEDLNRIKTKPYMQTCPDADNRPDAVIANEAWQLYKKRNDSIVVDLFQGQYKSKLVCPVCAKVSITFDPFLYLSVPLPKTQRLFPITFFAKDPSRRPIKFYLRLSQNAIANELFNELSKLTSVPTSCLRIFEVARNKISRFLSRGSNIETINENTPVFAFEVLDEDLIGESVVEYTILQRVKMPLPVTRCSCCKHEAPPDTKLKRCTNCYRVGYCDQSCQRNHWTTHKTNCKFQPELIGLPFLISMPRSQATYRKLCYMIEAFACYSVDVFQPPIKLKEPLGNCKSTSTVTSATITETAATTEPVAEALKEAVTYTRAVVGQMEKLGERLAQPFSICCVNQSGQTVCMERDTVEDLGEEPLDLPSKFLAVDWNNNEKMKNFVLVQSKPLEVDMDEDDCNATRDARANITLEQCLQLFTEPEELTPDEAWYCPRCKEHREATKQMSLWRLPPILIVQLKRFSFKNLILRDKIDKTVEFPTRHLDLTPYHCGPLEADNQPPIYDLYAVINHHGTILGGHYTAFARLVSQNNTRRSDVDWRLFDDSRVSFVDESRVMTTAGYVLFYRRRGAVYKVAVRCDEAITANAVEGTEDEVEKSTLKLESGDFERPLMYTGMEAVD</sequence>
<evidence type="ECO:0000256" key="2">
    <source>
        <dbReference type="ARBA" id="ARBA00012759"/>
    </source>
</evidence>
<keyword evidence="3" id="KW-0479">Metal-binding</keyword>
<dbReference type="CDD" id="cd02674">
    <property type="entry name" value="Peptidase_C19R"/>
    <property type="match status" value="1"/>
</dbReference>
<dbReference type="eggNOG" id="KOG1870">
    <property type="taxonomic scope" value="Eukaryota"/>
</dbReference>
<dbReference type="SUPFAM" id="SSF54001">
    <property type="entry name" value="Cysteine proteinases"/>
    <property type="match status" value="1"/>
</dbReference>
<accession>T1J592</accession>
<dbReference type="GO" id="GO:0016579">
    <property type="term" value="P:protein deubiquitination"/>
    <property type="evidence" value="ECO:0007669"/>
    <property type="project" value="InterPro"/>
</dbReference>
<dbReference type="Gene3D" id="6.10.140.2220">
    <property type="match status" value="1"/>
</dbReference>
<proteinExistence type="predicted"/>
<dbReference type="GO" id="GO:0004843">
    <property type="term" value="F:cysteine-type deubiquitinase activity"/>
    <property type="evidence" value="ECO:0007669"/>
    <property type="project" value="UniProtKB-EC"/>
</dbReference>
<dbReference type="Gene3D" id="3.90.70.10">
    <property type="entry name" value="Cysteine proteinases"/>
    <property type="match status" value="2"/>
</dbReference>
<protein>
    <recommendedName>
        <fullName evidence="2">ubiquitinyl hydrolase 1</fullName>
        <ecNumber evidence="2">3.4.19.12</ecNumber>
    </recommendedName>
</protein>
<reference evidence="9" key="2">
    <citation type="submission" date="2015-02" db="UniProtKB">
        <authorList>
            <consortium name="EnsemblMetazoa"/>
        </authorList>
    </citation>
    <scope>IDENTIFICATION</scope>
</reference>
<dbReference type="InterPro" id="IPR028889">
    <property type="entry name" value="USP"/>
</dbReference>
<organism evidence="9 10">
    <name type="scientific">Strigamia maritima</name>
    <name type="common">European centipede</name>
    <name type="synonym">Geophilus maritimus</name>
    <dbReference type="NCBI Taxonomy" id="126957"/>
    <lineage>
        <taxon>Eukaryota</taxon>
        <taxon>Metazoa</taxon>
        <taxon>Ecdysozoa</taxon>
        <taxon>Arthropoda</taxon>
        <taxon>Myriapoda</taxon>
        <taxon>Chilopoda</taxon>
        <taxon>Pleurostigmophora</taxon>
        <taxon>Geophilomorpha</taxon>
        <taxon>Linotaeniidae</taxon>
        <taxon>Strigamia</taxon>
    </lineage>
</organism>
<dbReference type="GO" id="GO:0008270">
    <property type="term" value="F:zinc ion binding"/>
    <property type="evidence" value="ECO:0007669"/>
    <property type="project" value="UniProtKB-KW"/>
</dbReference>
<dbReference type="EnsemblMetazoa" id="SMAR008790-RA">
    <property type="protein sequence ID" value="SMAR008790-PA"/>
    <property type="gene ID" value="SMAR008790"/>
</dbReference>
<evidence type="ECO:0000256" key="3">
    <source>
        <dbReference type="ARBA" id="ARBA00022723"/>
    </source>
</evidence>
<dbReference type="OMA" id="FLSINWW"/>
<dbReference type="PhylomeDB" id="T1J592"/>
<dbReference type="HOGENOM" id="CLU_001060_8_2_1"/>
<dbReference type="AlphaFoldDB" id="T1J592"/>
<dbReference type="EC" id="3.4.19.12" evidence="2"/>
<evidence type="ECO:0000256" key="4">
    <source>
        <dbReference type="ARBA" id="ARBA00022771"/>
    </source>
</evidence>
<dbReference type="SUPFAM" id="SSF144232">
    <property type="entry name" value="HIT/MYND zinc finger-like"/>
    <property type="match status" value="1"/>
</dbReference>
<dbReference type="InterPro" id="IPR001394">
    <property type="entry name" value="Peptidase_C19_UCH"/>
</dbReference>
<evidence type="ECO:0000259" key="8">
    <source>
        <dbReference type="PROSITE" id="PS50865"/>
    </source>
</evidence>
<evidence type="ECO:0000313" key="9">
    <source>
        <dbReference type="EnsemblMetazoa" id="SMAR008790-PA"/>
    </source>
</evidence>
<evidence type="ECO:0000256" key="1">
    <source>
        <dbReference type="ARBA" id="ARBA00000707"/>
    </source>
</evidence>
<dbReference type="STRING" id="126957.T1J592"/>
<dbReference type="PANTHER" id="PTHR21646">
    <property type="entry name" value="UBIQUITIN CARBOXYL-TERMINAL HYDROLASE"/>
    <property type="match status" value="1"/>
</dbReference>
<feature type="domain" description="MYND-type" evidence="8">
    <location>
        <begin position="259"/>
        <end position="300"/>
    </location>
</feature>
<dbReference type="InterPro" id="IPR002893">
    <property type="entry name" value="Znf_MYND"/>
</dbReference>
<dbReference type="Pfam" id="PF00443">
    <property type="entry name" value="UCH"/>
    <property type="match status" value="1"/>
</dbReference>
<keyword evidence="10" id="KW-1185">Reference proteome</keyword>
<feature type="domain" description="USP" evidence="7">
    <location>
        <begin position="1"/>
        <end position="635"/>
    </location>
</feature>
<dbReference type="Pfam" id="PF01753">
    <property type="entry name" value="zf-MYND"/>
    <property type="match status" value="1"/>
</dbReference>
<dbReference type="PANTHER" id="PTHR21646:SF74">
    <property type="entry name" value="UBIQUITIN CARBOXYL-TERMINAL HYDROLASE 19"/>
    <property type="match status" value="1"/>
</dbReference>
<reference evidence="10" key="1">
    <citation type="submission" date="2011-05" db="EMBL/GenBank/DDBJ databases">
        <authorList>
            <person name="Richards S.R."/>
            <person name="Qu J."/>
            <person name="Jiang H."/>
            <person name="Jhangiani S.N."/>
            <person name="Agravi P."/>
            <person name="Goodspeed R."/>
            <person name="Gross S."/>
            <person name="Mandapat C."/>
            <person name="Jackson L."/>
            <person name="Mathew T."/>
            <person name="Pu L."/>
            <person name="Thornton R."/>
            <person name="Saada N."/>
            <person name="Wilczek-Boney K.B."/>
            <person name="Lee S."/>
            <person name="Kovar C."/>
            <person name="Wu Y."/>
            <person name="Scherer S.E."/>
            <person name="Worley K.C."/>
            <person name="Muzny D.M."/>
            <person name="Gibbs R."/>
        </authorList>
    </citation>
    <scope>NUCLEOTIDE SEQUENCE</scope>
    <source>
        <strain evidence="10">Brora</strain>
    </source>
</reference>